<dbReference type="Gene3D" id="2.120.10.80">
    <property type="entry name" value="Kelch-type beta propeller"/>
    <property type="match status" value="2"/>
</dbReference>
<dbReference type="RefSeq" id="XP_012185085.1">
    <property type="nucleotide sequence ID" value="XM_012329695.1"/>
</dbReference>
<dbReference type="PANTHER" id="PTHR43503">
    <property type="entry name" value="MCG48959-RELATED"/>
    <property type="match status" value="1"/>
</dbReference>
<keyword evidence="5" id="KW-1185">Reference proteome</keyword>
<dbReference type="GeneID" id="24100713"/>
<proteinExistence type="predicted"/>
<dbReference type="STRING" id="599839.J4I1Z4"/>
<accession>J4I1Z4</accession>
<feature type="region of interest" description="Disordered" evidence="3">
    <location>
        <begin position="590"/>
        <end position="666"/>
    </location>
</feature>
<feature type="compositionally biased region" description="Polar residues" evidence="3">
    <location>
        <begin position="606"/>
        <end position="615"/>
    </location>
</feature>
<evidence type="ECO:0008006" key="6">
    <source>
        <dbReference type="Google" id="ProtNLM"/>
    </source>
</evidence>
<protein>
    <recommendedName>
        <fullName evidence="6">BTB domain-containing protein</fullName>
    </recommendedName>
</protein>
<dbReference type="EMBL" id="HE797207">
    <property type="protein sequence ID" value="CCM05802.1"/>
    <property type="molecule type" value="Genomic_DNA"/>
</dbReference>
<dbReference type="GO" id="GO:0005739">
    <property type="term" value="C:mitochondrion"/>
    <property type="evidence" value="ECO:0007669"/>
    <property type="project" value="TreeGrafter"/>
</dbReference>
<evidence type="ECO:0000256" key="1">
    <source>
        <dbReference type="ARBA" id="ARBA00022441"/>
    </source>
</evidence>
<dbReference type="Gene3D" id="3.30.710.10">
    <property type="entry name" value="Potassium Channel Kv1.1, Chain A"/>
    <property type="match status" value="1"/>
</dbReference>
<dbReference type="InParanoid" id="J4I1Z4"/>
<dbReference type="HOGENOM" id="CLU_005349_2_1_1"/>
<dbReference type="AlphaFoldDB" id="J4I1Z4"/>
<gene>
    <name evidence="4" type="ORF">FIBRA_08036</name>
</gene>
<keyword evidence="1" id="KW-0880">Kelch repeat</keyword>
<evidence type="ECO:0000256" key="3">
    <source>
        <dbReference type="SAM" id="MobiDB-lite"/>
    </source>
</evidence>
<evidence type="ECO:0000313" key="5">
    <source>
        <dbReference type="Proteomes" id="UP000006352"/>
    </source>
</evidence>
<reference evidence="4 5" key="1">
    <citation type="journal article" date="2012" name="Appl. Environ. Microbiol.">
        <title>Short-read sequencing for genomic analysis of the brown rot fungus Fibroporia radiculosa.</title>
        <authorList>
            <person name="Tang J.D."/>
            <person name="Perkins A.D."/>
            <person name="Sonstegard T.S."/>
            <person name="Schroeder S.G."/>
            <person name="Burgess S.C."/>
            <person name="Diehl S.V."/>
        </authorList>
    </citation>
    <scope>NUCLEOTIDE SEQUENCE [LARGE SCALE GENOMIC DNA]</scope>
    <source>
        <strain evidence="4 5">TFFH 294</strain>
    </source>
</reference>
<dbReference type="InterPro" id="IPR015915">
    <property type="entry name" value="Kelch-typ_b-propeller"/>
</dbReference>
<dbReference type="GO" id="GO:0005829">
    <property type="term" value="C:cytosol"/>
    <property type="evidence" value="ECO:0007669"/>
    <property type="project" value="TreeGrafter"/>
</dbReference>
<dbReference type="FunCoup" id="J4I1Z4">
    <property type="interactions" value="98"/>
</dbReference>
<sequence>MYPISDLTAFCRKTTGDVPPQLVGASTTVVGSKMYLYGGCLAFERRMVSDIYTFDFETFVWERLNQHPEDDVPTARYFHSANIWRSYLIIFGGRSIKPQSEAIEALCVLNDIRMFDITTGHWLPSSITTSETSPLSFIPTARFAHLSSVSADRLYIIGGQDLALDLLDDLYIYDLAAKVWLQRREYSRHCSTYRSVAVTPDVHVHLPQEESSSTSSPTSDIGIAGTRFKVNGAAPTPSVTRPDSLVHLPYSKALTSDHPCDIFVFSNHNFTDVQREFQVISPLSDGDIAVSDRSNTMTGTSFPPGLRFPTGAVLGTYFIVAGTYISHTYQSFSIWALDLLDMSWIRIDRGSALATGSWFRSCLWSTQNKLLVFGDKNGNLVEDYDRRLLNWDYVTSIDLEAFGIYQPPSPIINIRSQELGLAALEEGVLADFEIICNDDRRIKCSRKLLEERWPWFKEQHRLFAQSVLAYLRVGPPDLFGVDDQRRQRPDPRLTPRSFCLSEPYPVALALVQYFYSTALITPLQRAPAVLSQLLLLSSIYDLTHLQSLVKQAMHQALSNATSAGIYSVATLCSCRSLQIRALRVVIASSQKRPAGARPQKDKDRTSTSQNHTNVQDDIAGRPRTYGNDGENLSSEAHTRVRSRGMSDTSDIRGSAEADDPSLWESTNELPRENTITAQAITREEQRILTLNASVVSALEDLFSWRFKDRTSRMSVLSPVESWRFRRALYRIWLISYVYGMEGHYLKRPTMPWFARTVSEDSDSEKWLNEQKEVLDTFLAAELRQIESVVKFLQIIADWAVTAHFKSSIDQDWDYLGGMMAADYGLLGGVLSQNHAESAMSRTLRQTDFNTLMDALFDSKSEKYAQWSKEDWICLDCYQEFISETMPIWWLKRKRSGKSLLYQTIMLDFNPFCVDGIPIMPDCRHGYYCRKQIGTAGLEHATMFNVGTPTLHY</sequence>
<dbReference type="Proteomes" id="UP000006352">
    <property type="component" value="Unassembled WGS sequence"/>
</dbReference>
<evidence type="ECO:0000256" key="2">
    <source>
        <dbReference type="ARBA" id="ARBA00022737"/>
    </source>
</evidence>
<dbReference type="PANTHER" id="PTHR43503:SF2">
    <property type="entry name" value="NEGATIVE REGULATOR OF SPORULATION MDS3-RELATED"/>
    <property type="match status" value="1"/>
</dbReference>
<dbReference type="GO" id="GO:0045454">
    <property type="term" value="P:cell redox homeostasis"/>
    <property type="evidence" value="ECO:0007669"/>
    <property type="project" value="TreeGrafter"/>
</dbReference>
<dbReference type="OrthoDB" id="10001928at2759"/>
<organism evidence="4 5">
    <name type="scientific">Fibroporia radiculosa</name>
    <dbReference type="NCBI Taxonomy" id="599839"/>
    <lineage>
        <taxon>Eukaryota</taxon>
        <taxon>Fungi</taxon>
        <taxon>Dikarya</taxon>
        <taxon>Basidiomycota</taxon>
        <taxon>Agaricomycotina</taxon>
        <taxon>Agaricomycetes</taxon>
        <taxon>Polyporales</taxon>
        <taxon>Fibroporiaceae</taxon>
        <taxon>Fibroporia</taxon>
    </lineage>
</organism>
<keyword evidence="2" id="KW-0677">Repeat</keyword>
<name>J4I1Z4_9APHY</name>
<dbReference type="InterPro" id="IPR011333">
    <property type="entry name" value="SKP1/BTB/POZ_sf"/>
</dbReference>
<dbReference type="Pfam" id="PF24681">
    <property type="entry name" value="Kelch_KLHDC2_KLHL20_DRC7"/>
    <property type="match status" value="1"/>
</dbReference>
<evidence type="ECO:0000313" key="4">
    <source>
        <dbReference type="EMBL" id="CCM05802.1"/>
    </source>
</evidence>
<dbReference type="SUPFAM" id="SSF117281">
    <property type="entry name" value="Kelch motif"/>
    <property type="match status" value="1"/>
</dbReference>